<dbReference type="EMBL" id="WNKS01000046">
    <property type="protein sequence ID" value="MTV33376.1"/>
    <property type="molecule type" value="Genomic_DNA"/>
</dbReference>
<sequence>MILYGANYLECIRSNLANSASNRVAVAFWGDGAIKSLGIEHPENYEIICNLTMGGTNPKEIKRLIEQGYSVRHSPRLHAKVFRFDNAAVVGSANASANGLNFEGLELGGWSELGYLITEPQQLQKLDIWLDNEFSAALNIDKADLKVAAKRHFDGRSQRPPVLQEQKFKNLLDAVIAGTEEFVDRPIYLTCDTTNLGSRGRAVQQTVKSPSGKFSLASKAFAA</sequence>
<gene>
    <name evidence="2" type="ORF">GJ654_20615</name>
</gene>
<dbReference type="RefSeq" id="WP_155448053.1">
    <property type="nucleotide sequence ID" value="NZ_JAOQNR010000039.1"/>
</dbReference>
<dbReference type="Proteomes" id="UP000439113">
    <property type="component" value="Unassembled WGS sequence"/>
</dbReference>
<dbReference type="InterPro" id="IPR001736">
    <property type="entry name" value="PLipase_D/transphosphatidylase"/>
</dbReference>
<reference evidence="2 3" key="1">
    <citation type="submission" date="2019-11" db="EMBL/GenBank/DDBJ databases">
        <title>Whole-genome sequence of a Rhodoblastus acidophilus DSM 142.</title>
        <authorList>
            <person name="Kyndt J.A."/>
            <person name="Meyer T.E."/>
        </authorList>
    </citation>
    <scope>NUCLEOTIDE SEQUENCE [LARGE SCALE GENOMIC DNA]</scope>
    <source>
        <strain evidence="2 3">DSM 142</strain>
    </source>
</reference>
<dbReference type="CDD" id="cd09117">
    <property type="entry name" value="PLDc_Bfil_DEXD_like"/>
    <property type="match status" value="1"/>
</dbReference>
<dbReference type="OrthoDB" id="7605423at2"/>
<name>A0A6N8DU89_RHOAC</name>
<comment type="caution">
    <text evidence="2">The sequence shown here is derived from an EMBL/GenBank/DDBJ whole genome shotgun (WGS) entry which is preliminary data.</text>
</comment>
<dbReference type="GO" id="GO:0003824">
    <property type="term" value="F:catalytic activity"/>
    <property type="evidence" value="ECO:0007669"/>
    <property type="project" value="InterPro"/>
</dbReference>
<dbReference type="Gene3D" id="3.30.870.10">
    <property type="entry name" value="Endonuclease Chain A"/>
    <property type="match status" value="1"/>
</dbReference>
<feature type="domain" description="PLD phosphodiesterase" evidence="1">
    <location>
        <begin position="73"/>
        <end position="99"/>
    </location>
</feature>
<evidence type="ECO:0000313" key="2">
    <source>
        <dbReference type="EMBL" id="MTV33376.1"/>
    </source>
</evidence>
<dbReference type="SUPFAM" id="SSF56024">
    <property type="entry name" value="Phospholipase D/nuclease"/>
    <property type="match status" value="1"/>
</dbReference>
<dbReference type="PROSITE" id="PS50035">
    <property type="entry name" value="PLD"/>
    <property type="match status" value="1"/>
</dbReference>
<dbReference type="GO" id="GO:0006793">
    <property type="term" value="P:phosphorus metabolic process"/>
    <property type="evidence" value="ECO:0007669"/>
    <property type="project" value="UniProtKB-ARBA"/>
</dbReference>
<protein>
    <recommendedName>
        <fullName evidence="1">PLD phosphodiesterase domain-containing protein</fullName>
    </recommendedName>
</protein>
<dbReference type="AlphaFoldDB" id="A0A6N8DU89"/>
<proteinExistence type="predicted"/>
<organism evidence="2 3">
    <name type="scientific">Rhodoblastus acidophilus</name>
    <name type="common">Rhodopseudomonas acidophila</name>
    <dbReference type="NCBI Taxonomy" id="1074"/>
    <lineage>
        <taxon>Bacteria</taxon>
        <taxon>Pseudomonadati</taxon>
        <taxon>Pseudomonadota</taxon>
        <taxon>Alphaproteobacteria</taxon>
        <taxon>Hyphomicrobiales</taxon>
        <taxon>Rhodoblastaceae</taxon>
        <taxon>Rhodoblastus</taxon>
    </lineage>
</organism>
<evidence type="ECO:0000313" key="3">
    <source>
        <dbReference type="Proteomes" id="UP000439113"/>
    </source>
</evidence>
<accession>A0A6N8DU89</accession>
<evidence type="ECO:0000259" key="1">
    <source>
        <dbReference type="PROSITE" id="PS50035"/>
    </source>
</evidence>